<reference evidence="1 2" key="1">
    <citation type="submission" date="2015-05" db="EMBL/GenBank/DDBJ databases">
        <title>A genomic and transcriptomic approach to investigate the blue pigment phenotype in Pseudomonas fluorescens.</title>
        <authorList>
            <person name="Andreani N.A."/>
            <person name="Cardazzo B."/>
        </authorList>
    </citation>
    <scope>NUCLEOTIDE SEQUENCE [LARGE SCALE GENOMIC DNA]</scope>
    <source>
        <strain evidence="1 2">Ps_40</strain>
    </source>
</reference>
<dbReference type="Proteomes" id="UP000063434">
    <property type="component" value="Unassembled WGS sequence"/>
</dbReference>
<evidence type="ECO:0000313" key="1">
    <source>
        <dbReference type="EMBL" id="KWV71407.1"/>
    </source>
</evidence>
<dbReference type="AlphaFoldDB" id="A0A109KLI4"/>
<proteinExistence type="predicted"/>
<name>A0A109KLI4_PSEFL</name>
<gene>
    <name evidence="1" type="ORF">PFL603g_06090</name>
</gene>
<dbReference type="EMBL" id="LCYC01000062">
    <property type="protein sequence ID" value="KWV71407.1"/>
    <property type="molecule type" value="Genomic_DNA"/>
</dbReference>
<dbReference type="InterPro" id="IPR016084">
    <property type="entry name" value="Haem_Oase-like_multi-hlx"/>
</dbReference>
<dbReference type="PATRIC" id="fig|294.195.peg.6478"/>
<dbReference type="Gene3D" id="1.20.910.10">
    <property type="entry name" value="Heme oxygenase-like"/>
    <property type="match status" value="1"/>
</dbReference>
<protein>
    <submittedName>
        <fullName evidence="1">Uncharacterized protein</fullName>
    </submittedName>
</protein>
<sequence>MENLNRQFIGYVNQALVDVEDGHLAQALLSGFNSQTAALDTYCETYVDMTSSNWSESSLCTFFCGWRSPDGAAHAVSSIIVRILQESASLADDARLKMLEAAAHCGEIIVEDIGLGEMHGHPHHSKLYYRMASAICGSDEWRLQDKFLNPITKEFSGWVGEKRPLAPQLIEALEMMAMTELFNTGEYNLMTPLWKQWLRDVRGYSAGEASRVASFLSVHCGSVEARHFKHAAEALRLYASATGQAVDYTRIARLSKEYVARACEHLQKMASVLKCEQPAWD</sequence>
<evidence type="ECO:0000313" key="2">
    <source>
        <dbReference type="Proteomes" id="UP000063434"/>
    </source>
</evidence>
<dbReference type="RefSeq" id="WP_056792046.1">
    <property type="nucleotide sequence ID" value="NZ_LCYC01000062.1"/>
</dbReference>
<organism evidence="1 2">
    <name type="scientific">Pseudomonas fluorescens</name>
    <dbReference type="NCBI Taxonomy" id="294"/>
    <lineage>
        <taxon>Bacteria</taxon>
        <taxon>Pseudomonadati</taxon>
        <taxon>Pseudomonadota</taxon>
        <taxon>Gammaproteobacteria</taxon>
        <taxon>Pseudomonadales</taxon>
        <taxon>Pseudomonadaceae</taxon>
        <taxon>Pseudomonas</taxon>
    </lineage>
</organism>
<comment type="caution">
    <text evidence="1">The sequence shown here is derived from an EMBL/GenBank/DDBJ whole genome shotgun (WGS) entry which is preliminary data.</text>
</comment>
<accession>A0A109KLI4</accession>